<evidence type="ECO:0000256" key="2">
    <source>
        <dbReference type="ARBA" id="ARBA00022448"/>
    </source>
</evidence>
<dbReference type="InterPro" id="IPR007387">
    <property type="entry name" value="TRAP_DctQ"/>
</dbReference>
<evidence type="ECO:0000256" key="3">
    <source>
        <dbReference type="ARBA" id="ARBA00022475"/>
    </source>
</evidence>
<keyword evidence="3" id="KW-1003">Cell membrane</keyword>
<sequence>METEDKGRQDSFPTQDPLSSYLVFLGRPISVAFLLITAFTFFEVVMRYVFNMPTRWVHETTIALSAICFAFGGAYCLAIDKHIRMIVVYDAVSPRVRRWLDIGISMIGCLSCLLMAWASYGLAYKAFWTPTGQFRLETTGSAWNPPTPAIVKAVLFITLCLMAIQFALQFVRHLRRDPSDEVRPDTSDVRPSDNV</sequence>
<dbReference type="Pfam" id="PF04290">
    <property type="entry name" value="DctQ"/>
    <property type="match status" value="1"/>
</dbReference>
<feature type="transmembrane region" description="Helical" evidence="9">
    <location>
        <begin position="21"/>
        <end position="42"/>
    </location>
</feature>
<keyword evidence="4 9" id="KW-0997">Cell inner membrane</keyword>
<evidence type="ECO:0000256" key="6">
    <source>
        <dbReference type="ARBA" id="ARBA00022989"/>
    </source>
</evidence>
<keyword evidence="12" id="KW-1185">Reference proteome</keyword>
<comment type="subunit">
    <text evidence="9">The complex comprises the extracytoplasmic solute receptor protein and the two transmembrane proteins.</text>
</comment>
<evidence type="ECO:0000259" key="10">
    <source>
        <dbReference type="Pfam" id="PF04290"/>
    </source>
</evidence>
<comment type="similarity">
    <text evidence="8 9">Belongs to the TRAP transporter small permease family.</text>
</comment>
<reference evidence="12" key="1">
    <citation type="journal article" date="2019" name="Int. J. Syst. Evol. Microbiol.">
        <title>The Global Catalogue of Microorganisms (GCM) 10K type strain sequencing project: providing services to taxonomists for standard genome sequencing and annotation.</title>
        <authorList>
            <consortium name="The Broad Institute Genomics Platform"/>
            <consortium name="The Broad Institute Genome Sequencing Center for Infectious Disease"/>
            <person name="Wu L."/>
            <person name="Ma J."/>
        </authorList>
    </citation>
    <scope>NUCLEOTIDE SEQUENCE [LARGE SCALE GENOMIC DNA]</scope>
    <source>
        <strain evidence="12">CECT 8472</strain>
    </source>
</reference>
<evidence type="ECO:0000256" key="7">
    <source>
        <dbReference type="ARBA" id="ARBA00023136"/>
    </source>
</evidence>
<evidence type="ECO:0000313" key="11">
    <source>
        <dbReference type="EMBL" id="MFC4350835.1"/>
    </source>
</evidence>
<comment type="caution">
    <text evidence="11">The sequence shown here is derived from an EMBL/GenBank/DDBJ whole genome shotgun (WGS) entry which is preliminary data.</text>
</comment>
<evidence type="ECO:0000313" key="12">
    <source>
        <dbReference type="Proteomes" id="UP001595799"/>
    </source>
</evidence>
<comment type="function">
    <text evidence="9">Part of the tripartite ATP-independent periplasmic (TRAP) transport system.</text>
</comment>
<evidence type="ECO:0000256" key="9">
    <source>
        <dbReference type="RuleBase" id="RU369079"/>
    </source>
</evidence>
<gene>
    <name evidence="11" type="ORF">ACFOW6_04675</name>
</gene>
<keyword evidence="7 9" id="KW-0472">Membrane</keyword>
<evidence type="ECO:0000256" key="4">
    <source>
        <dbReference type="ARBA" id="ARBA00022519"/>
    </source>
</evidence>
<accession>A0ABV8UIU1</accession>
<dbReference type="Proteomes" id="UP001595799">
    <property type="component" value="Unassembled WGS sequence"/>
</dbReference>
<keyword evidence="6 9" id="KW-1133">Transmembrane helix</keyword>
<comment type="subcellular location">
    <subcellularLocation>
        <location evidence="1 9">Cell inner membrane</location>
        <topology evidence="1 9">Multi-pass membrane protein</topology>
    </subcellularLocation>
</comment>
<feature type="transmembrane region" description="Helical" evidence="9">
    <location>
        <begin position="62"/>
        <end position="79"/>
    </location>
</feature>
<evidence type="ECO:0000256" key="1">
    <source>
        <dbReference type="ARBA" id="ARBA00004429"/>
    </source>
</evidence>
<feature type="transmembrane region" description="Helical" evidence="9">
    <location>
        <begin position="99"/>
        <end position="120"/>
    </location>
</feature>
<dbReference type="RefSeq" id="WP_382421174.1">
    <property type="nucleotide sequence ID" value="NZ_JBHSCW010000002.1"/>
</dbReference>
<keyword evidence="2 9" id="KW-0813">Transport</keyword>
<dbReference type="PANTHER" id="PTHR35011">
    <property type="entry name" value="2,3-DIKETO-L-GULONATE TRAP TRANSPORTER SMALL PERMEASE PROTEIN YIAM"/>
    <property type="match status" value="1"/>
</dbReference>
<proteinExistence type="inferred from homology"/>
<dbReference type="InterPro" id="IPR055348">
    <property type="entry name" value="DctQ"/>
</dbReference>
<name>A0ABV8UIU1_9PROT</name>
<dbReference type="PANTHER" id="PTHR35011:SF4">
    <property type="entry name" value="SLL1102 PROTEIN"/>
    <property type="match status" value="1"/>
</dbReference>
<feature type="transmembrane region" description="Helical" evidence="9">
    <location>
        <begin position="149"/>
        <end position="168"/>
    </location>
</feature>
<organism evidence="11 12">
    <name type="scientific">Fodinicurvata halophila</name>
    <dbReference type="NCBI Taxonomy" id="1419723"/>
    <lineage>
        <taxon>Bacteria</taxon>
        <taxon>Pseudomonadati</taxon>
        <taxon>Pseudomonadota</taxon>
        <taxon>Alphaproteobacteria</taxon>
        <taxon>Rhodospirillales</taxon>
        <taxon>Rhodovibrionaceae</taxon>
        <taxon>Fodinicurvata</taxon>
    </lineage>
</organism>
<evidence type="ECO:0000256" key="5">
    <source>
        <dbReference type="ARBA" id="ARBA00022692"/>
    </source>
</evidence>
<keyword evidence="5 9" id="KW-0812">Transmembrane</keyword>
<feature type="domain" description="Tripartite ATP-independent periplasmic transporters DctQ component" evidence="10">
    <location>
        <begin position="36"/>
        <end position="176"/>
    </location>
</feature>
<protein>
    <recommendedName>
        <fullName evidence="9">TRAP transporter small permease protein</fullName>
    </recommendedName>
</protein>
<dbReference type="EMBL" id="JBHSCW010000002">
    <property type="protein sequence ID" value="MFC4350835.1"/>
    <property type="molecule type" value="Genomic_DNA"/>
</dbReference>
<evidence type="ECO:0000256" key="8">
    <source>
        <dbReference type="ARBA" id="ARBA00038436"/>
    </source>
</evidence>